<feature type="domain" description="Polysaccharide pyruvyl transferase" evidence="1">
    <location>
        <begin position="41"/>
        <end position="109"/>
    </location>
</feature>
<protein>
    <recommendedName>
        <fullName evidence="1">Polysaccharide pyruvyl transferase domain-containing protein</fullName>
    </recommendedName>
</protein>
<dbReference type="EMBL" id="CP003844">
    <property type="protein sequence ID" value="AFT75391.1"/>
    <property type="molecule type" value="Genomic_DNA"/>
</dbReference>
<sequence length="158" mass="17688">MTLAKLRPFLQENESNIPLIDGAYLTPDLIPKNATPEPNRVGLIPHVDSMQIGRWEEIAKRGQFRLIDPRWEPSKFIGALTSCSTVITEAMHGAILADAYRVPWAGFAAHSHINTDKWHDWSESLSIPLHISSVPPVFKGDKGLPLMSRVKNITKRMA</sequence>
<organism evidence="2 3">
    <name type="scientific">Alteromonas macleodii (strain English Channel 673)</name>
    <dbReference type="NCBI Taxonomy" id="1004788"/>
    <lineage>
        <taxon>Bacteria</taxon>
        <taxon>Pseudomonadati</taxon>
        <taxon>Pseudomonadota</taxon>
        <taxon>Gammaproteobacteria</taxon>
        <taxon>Alteromonadales</taxon>
        <taxon>Alteromonadaceae</taxon>
        <taxon>Alteromonas/Salinimonas group</taxon>
        <taxon>Alteromonas</taxon>
    </lineage>
</organism>
<proteinExistence type="predicted"/>
<dbReference type="KEGG" id="amg:AMEC673_13525"/>
<accession>A0AB33A117</accession>
<dbReference type="RefSeq" id="WP_014977090.1">
    <property type="nucleotide sequence ID" value="NC_018678.1"/>
</dbReference>
<dbReference type="Pfam" id="PF04230">
    <property type="entry name" value="PS_pyruv_trans"/>
    <property type="match status" value="1"/>
</dbReference>
<name>A0AB33A117_ALTME</name>
<dbReference type="InterPro" id="IPR007345">
    <property type="entry name" value="Polysacch_pyruvyl_Trfase"/>
</dbReference>
<evidence type="ECO:0000313" key="2">
    <source>
        <dbReference type="EMBL" id="AFT75391.1"/>
    </source>
</evidence>
<gene>
    <name evidence="2" type="ordered locus">AMEC673_13525</name>
</gene>
<evidence type="ECO:0000259" key="1">
    <source>
        <dbReference type="Pfam" id="PF04230"/>
    </source>
</evidence>
<dbReference type="Proteomes" id="UP000006296">
    <property type="component" value="Chromosome"/>
</dbReference>
<dbReference type="AlphaFoldDB" id="A0AB33A117"/>
<evidence type="ECO:0000313" key="3">
    <source>
        <dbReference type="Proteomes" id="UP000006296"/>
    </source>
</evidence>
<reference evidence="3" key="1">
    <citation type="journal article" date="2012" name="Sci. Rep.">
        <title>Genomes of surface isolates of Alteromonas macleodii: the life of a widespread marine opportunistic copiotroph.</title>
        <authorList>
            <person name="Lopez-Perez M."/>
            <person name="Gonzaga A."/>
            <person name="Martin-Cuadrado A.B."/>
            <person name="Onyshchenko O."/>
            <person name="Ghavidel A."/>
            <person name="Ghai R."/>
            <person name="Rodriguez-Valera F."/>
        </authorList>
    </citation>
    <scope>NUCLEOTIDE SEQUENCE [LARGE SCALE GENOMIC DNA]</scope>
    <source>
        <strain evidence="3">English Channel 673</strain>
    </source>
</reference>